<dbReference type="InterPro" id="IPR013320">
    <property type="entry name" value="ConA-like_dom_sf"/>
</dbReference>
<dbReference type="Gene3D" id="2.60.120.920">
    <property type="match status" value="1"/>
</dbReference>
<dbReference type="InterPro" id="IPR013083">
    <property type="entry name" value="Znf_RING/FYVE/PHD"/>
</dbReference>
<sequence>MSSLNIDSSLLPEEQLLCSICLHVFTDPVTTPCGHTFCKVCISGHWDNSEICQCLKCQKRFYVRPEISTNSVIEEISVHIKRRRLDVPECLAAPGEVACDVCSTRKTKALKSCLVCLTSYCETHLEPHQRVVNLKRHKLIDPVENLEDRMCKKHDRLLELFCRSDQTCVCQFCAETDHKSHDTVPIEDMGTHQKGELAAAKAEVEKMVQVRQKKVNEIKHSVELTRKSTNKDIEDSENLFTNLLRSVEERQTNLKQVMEAMQTAAEKRAEGLINDLEQEITELQRRSTELEQLSHTDDHLHFLQTYLTLRVPPSTKDFSEISVYSDLCVGIVRRAVSNLVEIFKRELKTLTDMELKRMRGFKEDVTLDSNTASRWICLFDGGKRIKHSKTSQIIISDSPDRFDIYPMVLGEKGFNSERHYWEVQVGLRNDWYVGVAKETVNRKEDVQINSAHGFFALGKDGFDYKVNSSPLKNLYLNPRPRKIGIYVDYERGQVSFYDVDEKSHIYSFTNQSFTEKLYPYFYVYSKARKSEALVISCMEDPSARYLSLLQAVSKAKE</sequence>
<dbReference type="InterPro" id="IPR001841">
    <property type="entry name" value="Znf_RING"/>
</dbReference>
<dbReference type="PROSITE" id="PS00518">
    <property type="entry name" value="ZF_RING_1"/>
    <property type="match status" value="1"/>
</dbReference>
<dbReference type="FunFam" id="2.60.120.920:FF:000004">
    <property type="entry name" value="Butyrophilin subfamily 1 member A1"/>
    <property type="match status" value="1"/>
</dbReference>
<dbReference type="GeneID" id="106577966"/>
<keyword evidence="11" id="KW-1185">Reference proteome</keyword>
<feature type="domain" description="B box-type" evidence="9">
    <location>
        <begin position="146"/>
        <end position="186"/>
    </location>
</feature>
<dbReference type="SUPFAM" id="SSF49899">
    <property type="entry name" value="Concanavalin A-like lectins/glucanases"/>
    <property type="match status" value="1"/>
</dbReference>
<dbReference type="InterPro" id="IPR051051">
    <property type="entry name" value="E3_ubiq-ligase_TRIM/RNF"/>
</dbReference>
<dbReference type="Proteomes" id="UP001652741">
    <property type="component" value="Chromosome ssa18"/>
</dbReference>
<keyword evidence="7" id="KW-0175">Coiled coil</keyword>
<dbReference type="RefSeq" id="XP_045557414.1">
    <property type="nucleotide sequence ID" value="XM_045701458.1"/>
</dbReference>
<evidence type="ECO:0000259" key="8">
    <source>
        <dbReference type="PROSITE" id="PS50089"/>
    </source>
</evidence>
<dbReference type="InterPro" id="IPR058030">
    <property type="entry name" value="TRIM8/14/16/25/29/45/65_CC"/>
</dbReference>
<dbReference type="SMART" id="SM00589">
    <property type="entry name" value="PRY"/>
    <property type="match status" value="1"/>
</dbReference>
<dbReference type="PANTHER" id="PTHR25465">
    <property type="entry name" value="B-BOX DOMAIN CONTAINING"/>
    <property type="match status" value="1"/>
</dbReference>
<evidence type="ECO:0000259" key="9">
    <source>
        <dbReference type="PROSITE" id="PS50119"/>
    </source>
</evidence>
<dbReference type="InterPro" id="IPR000315">
    <property type="entry name" value="Znf_B-box"/>
</dbReference>
<dbReference type="InterPro" id="IPR043136">
    <property type="entry name" value="B30.2/SPRY_sf"/>
</dbReference>
<dbReference type="PANTHER" id="PTHR25465:SF32">
    <property type="entry name" value="BLOODTHIRSTY-RELATED GENE FAMILY, MEMBER 16 ISOFORM X1-RELATED"/>
    <property type="match status" value="1"/>
</dbReference>
<feature type="domain" description="RING-type" evidence="8">
    <location>
        <begin position="18"/>
        <end position="58"/>
    </location>
</feature>
<dbReference type="Pfam" id="PF13765">
    <property type="entry name" value="PRY"/>
    <property type="match status" value="1"/>
</dbReference>
<dbReference type="InterPro" id="IPR027370">
    <property type="entry name" value="Znf-RING_euk"/>
</dbReference>
<dbReference type="PaxDb" id="8030-ENSSSAP00000035096"/>
<evidence type="ECO:0000313" key="11">
    <source>
        <dbReference type="Proteomes" id="UP001652741"/>
    </source>
</evidence>
<dbReference type="KEGG" id="sasa:106577966"/>
<reference evidence="12" key="1">
    <citation type="submission" date="2025-04" db="UniProtKB">
        <authorList>
            <consortium name="RefSeq"/>
        </authorList>
    </citation>
    <scope>IDENTIFICATION</scope>
    <source>
        <tissue evidence="12">Muscle</tissue>
    </source>
</reference>
<dbReference type="GO" id="GO:0045087">
    <property type="term" value="P:innate immune response"/>
    <property type="evidence" value="ECO:0007669"/>
    <property type="project" value="UniProtKB-KW"/>
</dbReference>
<name>A0A1S3N932_SALSA</name>
<dbReference type="RefSeq" id="XP_045557415.1">
    <property type="nucleotide sequence ID" value="XM_045701459.1"/>
</dbReference>
<dbReference type="PROSITE" id="PS50089">
    <property type="entry name" value="ZF_RING_2"/>
    <property type="match status" value="1"/>
</dbReference>
<dbReference type="GO" id="GO:0005737">
    <property type="term" value="C:cytoplasm"/>
    <property type="evidence" value="ECO:0007669"/>
    <property type="project" value="UniProtKB-ARBA"/>
</dbReference>
<dbReference type="AlphaFoldDB" id="A0A1S3N932"/>
<evidence type="ECO:0000256" key="6">
    <source>
        <dbReference type="PROSITE-ProRule" id="PRU00024"/>
    </source>
</evidence>
<dbReference type="GO" id="GO:0008270">
    <property type="term" value="F:zinc ion binding"/>
    <property type="evidence" value="ECO:0007669"/>
    <property type="project" value="UniProtKB-KW"/>
</dbReference>
<evidence type="ECO:0000256" key="5">
    <source>
        <dbReference type="ARBA" id="ARBA00022859"/>
    </source>
</evidence>
<dbReference type="PRINTS" id="PR01407">
    <property type="entry name" value="BUTYPHLNCDUF"/>
</dbReference>
<dbReference type="Gene3D" id="3.30.40.10">
    <property type="entry name" value="Zinc/RING finger domain, C3HC4 (zinc finger)"/>
    <property type="match status" value="1"/>
</dbReference>
<dbReference type="CDD" id="cd13733">
    <property type="entry name" value="SPRY_PRY_C-I_1"/>
    <property type="match status" value="1"/>
</dbReference>
<evidence type="ECO:0000256" key="7">
    <source>
        <dbReference type="SAM" id="Coils"/>
    </source>
</evidence>
<dbReference type="Gene3D" id="3.30.160.60">
    <property type="entry name" value="Classic Zinc Finger"/>
    <property type="match status" value="1"/>
</dbReference>
<keyword evidence="3 6" id="KW-0863">Zinc-finger</keyword>
<keyword evidence="4" id="KW-0862">Zinc</keyword>
<gene>
    <name evidence="12 13 14" type="primary">LOC106577966</name>
</gene>
<dbReference type="Pfam" id="PF00643">
    <property type="entry name" value="zf-B_box"/>
    <property type="match status" value="1"/>
</dbReference>
<dbReference type="PROSITE" id="PS50188">
    <property type="entry name" value="B302_SPRY"/>
    <property type="match status" value="1"/>
</dbReference>
<evidence type="ECO:0000256" key="4">
    <source>
        <dbReference type="ARBA" id="ARBA00022833"/>
    </source>
</evidence>
<feature type="domain" description="B30.2/SPRY" evidence="10">
    <location>
        <begin position="345"/>
        <end position="542"/>
    </location>
</feature>
<dbReference type="SMART" id="SM00184">
    <property type="entry name" value="RING"/>
    <property type="match status" value="1"/>
</dbReference>
<evidence type="ECO:0000256" key="3">
    <source>
        <dbReference type="ARBA" id="ARBA00022771"/>
    </source>
</evidence>
<dbReference type="Pfam" id="PF25600">
    <property type="entry name" value="TRIM_CC"/>
    <property type="match status" value="1"/>
</dbReference>
<evidence type="ECO:0000313" key="14">
    <source>
        <dbReference type="RefSeq" id="XP_045557415.1"/>
    </source>
</evidence>
<evidence type="ECO:0000313" key="12">
    <source>
        <dbReference type="RefSeq" id="XP_014011939.1"/>
    </source>
</evidence>
<dbReference type="Pfam" id="PF00622">
    <property type="entry name" value="SPRY"/>
    <property type="match status" value="1"/>
</dbReference>
<dbReference type="RefSeq" id="XP_014011939.1">
    <property type="nucleotide sequence ID" value="XM_014156464.1"/>
</dbReference>
<dbReference type="InterPro" id="IPR017907">
    <property type="entry name" value="Znf_RING_CS"/>
</dbReference>
<evidence type="ECO:0000259" key="10">
    <source>
        <dbReference type="PROSITE" id="PS50188"/>
    </source>
</evidence>
<dbReference type="SMART" id="SM00449">
    <property type="entry name" value="SPRY"/>
    <property type="match status" value="1"/>
</dbReference>
<dbReference type="SUPFAM" id="SSF57845">
    <property type="entry name" value="B-box zinc-binding domain"/>
    <property type="match status" value="1"/>
</dbReference>
<keyword evidence="1" id="KW-0399">Innate immunity</keyword>
<keyword evidence="5" id="KW-0391">Immunity</keyword>
<evidence type="ECO:0000313" key="13">
    <source>
        <dbReference type="RefSeq" id="XP_045557414.1"/>
    </source>
</evidence>
<evidence type="ECO:0000256" key="1">
    <source>
        <dbReference type="ARBA" id="ARBA00022588"/>
    </source>
</evidence>
<dbReference type="STRING" id="8030.ENSSSAP00000035096"/>
<evidence type="ECO:0000256" key="2">
    <source>
        <dbReference type="ARBA" id="ARBA00022723"/>
    </source>
</evidence>
<proteinExistence type="predicted"/>
<dbReference type="InterPro" id="IPR001870">
    <property type="entry name" value="B30.2/SPRY"/>
</dbReference>
<organism evidence="11 12">
    <name type="scientific">Salmo salar</name>
    <name type="common">Atlantic salmon</name>
    <dbReference type="NCBI Taxonomy" id="8030"/>
    <lineage>
        <taxon>Eukaryota</taxon>
        <taxon>Metazoa</taxon>
        <taxon>Chordata</taxon>
        <taxon>Craniata</taxon>
        <taxon>Vertebrata</taxon>
        <taxon>Euteleostomi</taxon>
        <taxon>Actinopterygii</taxon>
        <taxon>Neopterygii</taxon>
        <taxon>Teleostei</taxon>
        <taxon>Protacanthopterygii</taxon>
        <taxon>Salmoniformes</taxon>
        <taxon>Salmonidae</taxon>
        <taxon>Salmoninae</taxon>
        <taxon>Salmo</taxon>
    </lineage>
</organism>
<dbReference type="SUPFAM" id="SSF57850">
    <property type="entry name" value="RING/U-box"/>
    <property type="match status" value="1"/>
</dbReference>
<protein>
    <submittedName>
        <fullName evidence="12 13 14">Nuclear factor 7, brain</fullName>
    </submittedName>
</protein>
<dbReference type="InterPro" id="IPR006574">
    <property type="entry name" value="PRY"/>
</dbReference>
<dbReference type="CDD" id="cd19769">
    <property type="entry name" value="Bbox2_TRIM16-like"/>
    <property type="match status" value="1"/>
</dbReference>
<accession>A0A1S3N932</accession>
<keyword evidence="2" id="KW-0479">Metal-binding</keyword>
<dbReference type="InterPro" id="IPR003877">
    <property type="entry name" value="SPRY_dom"/>
</dbReference>
<dbReference type="InterPro" id="IPR003879">
    <property type="entry name" value="Butyrophylin_SPRY"/>
</dbReference>
<feature type="coiled-coil region" evidence="7">
    <location>
        <begin position="244"/>
        <end position="293"/>
    </location>
</feature>
<dbReference type="PROSITE" id="PS50119">
    <property type="entry name" value="ZF_BBOX"/>
    <property type="match status" value="1"/>
</dbReference>
<dbReference type="SMART" id="SM00336">
    <property type="entry name" value="BBOX"/>
    <property type="match status" value="1"/>
</dbReference>
<dbReference type="Pfam" id="PF13445">
    <property type="entry name" value="zf-RING_UBOX"/>
    <property type="match status" value="1"/>
</dbReference>
<dbReference type="Gene3D" id="4.10.830.40">
    <property type="match status" value="1"/>
</dbReference>